<dbReference type="InParanoid" id="G0VAD8"/>
<dbReference type="PROSITE" id="PS50294">
    <property type="entry name" value="WD_REPEATS_REGION"/>
    <property type="match status" value="2"/>
</dbReference>
<dbReference type="GeneID" id="96902425"/>
<dbReference type="STRING" id="1064592.G0VAD8"/>
<dbReference type="Proteomes" id="UP000001640">
    <property type="component" value="Chromosome 2"/>
</dbReference>
<feature type="repeat" description="WD" evidence="3">
    <location>
        <begin position="477"/>
        <end position="516"/>
    </location>
</feature>
<proteinExistence type="predicted"/>
<dbReference type="PROSITE" id="PS00678">
    <property type="entry name" value="WD_REPEATS_1"/>
    <property type="match status" value="2"/>
</dbReference>
<protein>
    <submittedName>
        <fullName evidence="5">Uncharacterized protein</fullName>
    </submittedName>
</protein>
<evidence type="ECO:0000256" key="2">
    <source>
        <dbReference type="ARBA" id="ARBA00022737"/>
    </source>
</evidence>
<dbReference type="InterPro" id="IPR001680">
    <property type="entry name" value="WD40_rpt"/>
</dbReference>
<feature type="region of interest" description="Disordered" evidence="4">
    <location>
        <begin position="228"/>
        <end position="248"/>
    </location>
</feature>
<dbReference type="HOGENOM" id="CLU_470885_0_0_1"/>
<evidence type="ECO:0000256" key="3">
    <source>
        <dbReference type="PROSITE-ProRule" id="PRU00221"/>
    </source>
</evidence>
<reference key="2">
    <citation type="submission" date="2011-08" db="EMBL/GenBank/DDBJ databases">
        <title>Genome sequence of Naumovozyma castellii.</title>
        <authorList>
            <person name="Gordon J.L."/>
            <person name="Armisen D."/>
            <person name="Proux-Wera E."/>
            <person name="OhEigeartaigh S.S."/>
            <person name="Byrne K.P."/>
            <person name="Wolfe K.H."/>
        </authorList>
    </citation>
    <scope>NUCLEOTIDE SEQUENCE</scope>
    <source>
        <strain>Type strain:CBS 4309</strain>
    </source>
</reference>
<dbReference type="InterPro" id="IPR020472">
    <property type="entry name" value="WD40_PAC1"/>
</dbReference>
<dbReference type="EMBL" id="HE576753">
    <property type="protein sequence ID" value="CCC68868.1"/>
    <property type="molecule type" value="Genomic_DNA"/>
</dbReference>
<dbReference type="SUPFAM" id="SSF50978">
    <property type="entry name" value="WD40 repeat-like"/>
    <property type="match status" value="1"/>
</dbReference>
<name>G0VAD8_NAUCA</name>
<keyword evidence="2" id="KW-0677">Repeat</keyword>
<feature type="repeat" description="WD" evidence="3">
    <location>
        <begin position="333"/>
        <end position="366"/>
    </location>
</feature>
<dbReference type="CDD" id="cd00200">
    <property type="entry name" value="WD40"/>
    <property type="match status" value="1"/>
</dbReference>
<feature type="repeat" description="WD" evidence="3">
    <location>
        <begin position="454"/>
        <end position="476"/>
    </location>
</feature>
<dbReference type="InterPro" id="IPR036322">
    <property type="entry name" value="WD40_repeat_dom_sf"/>
</dbReference>
<dbReference type="eggNOG" id="KOG4155">
    <property type="taxonomic scope" value="Eukaryota"/>
</dbReference>
<dbReference type="KEGG" id="ncs:NCAS_0B07840"/>
<dbReference type="PANTHER" id="PTHR19848:SF8">
    <property type="entry name" value="F-BOX AND WD REPEAT DOMAIN CONTAINING 7"/>
    <property type="match status" value="1"/>
</dbReference>
<evidence type="ECO:0000313" key="5">
    <source>
        <dbReference type="EMBL" id="CCC68868.1"/>
    </source>
</evidence>
<dbReference type="InterPro" id="IPR015943">
    <property type="entry name" value="WD40/YVTN_repeat-like_dom_sf"/>
</dbReference>
<dbReference type="RefSeq" id="XP_003675239.1">
    <property type="nucleotide sequence ID" value="XM_003675191.1"/>
</dbReference>
<feature type="compositionally biased region" description="Basic and acidic residues" evidence="4">
    <location>
        <begin position="229"/>
        <end position="248"/>
    </location>
</feature>
<accession>G0VAD8</accession>
<feature type="repeat" description="WD" evidence="3">
    <location>
        <begin position="387"/>
        <end position="426"/>
    </location>
</feature>
<dbReference type="SMART" id="SM00320">
    <property type="entry name" value="WD40"/>
    <property type="match status" value="6"/>
</dbReference>
<dbReference type="Gene3D" id="2.130.10.10">
    <property type="entry name" value="YVTN repeat-like/Quinoprotein amine dehydrogenase"/>
    <property type="match status" value="2"/>
</dbReference>
<evidence type="ECO:0000256" key="1">
    <source>
        <dbReference type="ARBA" id="ARBA00022574"/>
    </source>
</evidence>
<sequence length="589" mass="65946">MSDVVSPPDSPLYCSSNDHKPYITAIYGINISLHNSVFKSCLLPILKLLRLPLPIGSEIFLDIHLSTDGSSYFGNNIMDVRSTFKILSHLSNRYLNDLPESHFPTSLGQQEEFKQQLSLYQEFLLEINHQYTSEKLLSDNARDSLHSPYTSKDVDHLNGSISSDKKILKLSQNELKYQNLQDSIMEHTSKKQSRETTREVPRHRQNRNIASRGEGMISLRGKHVHSYKHRNEQNESAAKAEPDLTDAKLDPNIRGINNVMNDPAQVMFFHKNDKENNEDLKSGSHLGTLDSVYTDTVTCLDFDLSTKMLYTAGKYNTSIKVWDLETNDQVMDLDDHIASVTCMQLHPDSKTLITGSKDATLKLWDLGLAPQTSLDSTSNIDSCINTFEAHTAEITSVSYDNEYLLSASRDKSIRQWDLTTGNCVQTLEATLSHNSGTNIKDSTVEALQSVGAALATGSKDGIIRLWDLRSGKVVRTLLKHQGPITSLQFDSTKIITGSTDANISVSDLRTGNILETYHCDAPINTFDFENDKLVVAADTKDVRVINRNNGSHWNCDIKVPDESTTVSVKLKKKLMIEGRSNGVINLWHI</sequence>
<dbReference type="InterPro" id="IPR019775">
    <property type="entry name" value="WD40_repeat_CS"/>
</dbReference>
<dbReference type="OrthoDB" id="190105at2759"/>
<reference evidence="5 6" key="1">
    <citation type="journal article" date="2011" name="Proc. Natl. Acad. Sci. U.S.A.">
        <title>Evolutionary erosion of yeast sex chromosomes by mating-type switching accidents.</title>
        <authorList>
            <person name="Gordon J.L."/>
            <person name="Armisen D."/>
            <person name="Proux-Wera E."/>
            <person name="Oheigeartaigh S.S."/>
            <person name="Byrne K.P."/>
            <person name="Wolfe K.H."/>
        </authorList>
    </citation>
    <scope>NUCLEOTIDE SEQUENCE [LARGE SCALE GENOMIC DNA]</scope>
    <source>
        <strain evidence="6">ATCC 76901 / BCRC 22586 / CBS 4309 / NBRC 1992 / NRRL Y-12630</strain>
    </source>
</reference>
<dbReference type="PROSITE" id="PS50082">
    <property type="entry name" value="WD_REPEATS_2"/>
    <property type="match status" value="4"/>
</dbReference>
<gene>
    <name evidence="5" type="primary">NCAS0B07840</name>
    <name evidence="5" type="ordered locus">NCAS_0B07840</name>
</gene>
<dbReference type="AlphaFoldDB" id="G0VAD8"/>
<dbReference type="Pfam" id="PF00400">
    <property type="entry name" value="WD40"/>
    <property type="match status" value="5"/>
</dbReference>
<dbReference type="PANTHER" id="PTHR19848">
    <property type="entry name" value="WD40 REPEAT PROTEIN"/>
    <property type="match status" value="1"/>
</dbReference>
<evidence type="ECO:0000256" key="4">
    <source>
        <dbReference type="SAM" id="MobiDB-lite"/>
    </source>
</evidence>
<evidence type="ECO:0000313" key="6">
    <source>
        <dbReference type="Proteomes" id="UP000001640"/>
    </source>
</evidence>
<dbReference type="PRINTS" id="PR00320">
    <property type="entry name" value="GPROTEINBRPT"/>
</dbReference>
<keyword evidence="1 3" id="KW-0853">WD repeat</keyword>
<keyword evidence="6" id="KW-1185">Reference proteome</keyword>
<organism evidence="5 6">
    <name type="scientific">Naumovozyma castellii</name>
    <name type="common">Yeast</name>
    <name type="synonym">Saccharomyces castellii</name>
    <dbReference type="NCBI Taxonomy" id="27288"/>
    <lineage>
        <taxon>Eukaryota</taxon>
        <taxon>Fungi</taxon>
        <taxon>Dikarya</taxon>
        <taxon>Ascomycota</taxon>
        <taxon>Saccharomycotina</taxon>
        <taxon>Saccharomycetes</taxon>
        <taxon>Saccharomycetales</taxon>
        <taxon>Saccharomycetaceae</taxon>
        <taxon>Naumovozyma</taxon>
    </lineage>
</organism>